<gene>
    <name evidence="2" type="ORF">POCTA_138.1.T2010012</name>
</gene>
<organism evidence="2 3">
    <name type="scientific">Paramecium octaurelia</name>
    <dbReference type="NCBI Taxonomy" id="43137"/>
    <lineage>
        <taxon>Eukaryota</taxon>
        <taxon>Sar</taxon>
        <taxon>Alveolata</taxon>
        <taxon>Ciliophora</taxon>
        <taxon>Intramacronucleata</taxon>
        <taxon>Oligohymenophorea</taxon>
        <taxon>Peniculida</taxon>
        <taxon>Parameciidae</taxon>
        <taxon>Paramecium</taxon>
    </lineage>
</organism>
<keyword evidence="1" id="KW-1133">Transmembrane helix</keyword>
<evidence type="ECO:0000256" key="1">
    <source>
        <dbReference type="SAM" id="Phobius"/>
    </source>
</evidence>
<protein>
    <recommendedName>
        <fullName evidence="4">Transmembrane protein</fullName>
    </recommendedName>
</protein>
<keyword evidence="3" id="KW-1185">Reference proteome</keyword>
<dbReference type="EMBL" id="CAJJDP010000205">
    <property type="protein sequence ID" value="CAD8215061.1"/>
    <property type="molecule type" value="Genomic_DNA"/>
</dbReference>
<dbReference type="AlphaFoldDB" id="A0A8S1YNI2"/>
<dbReference type="Proteomes" id="UP000683925">
    <property type="component" value="Unassembled WGS sequence"/>
</dbReference>
<sequence>MRFWIILKKQRRNFRFKQILLLNGIIYFQNSKLINSILKQLFMIIIKMMSNLMKHKLKSLVSQLLIQINLWQYFVKFIKLLENGNTKFSICQLQG</sequence>
<proteinExistence type="predicted"/>
<keyword evidence="1" id="KW-0472">Membrane</keyword>
<feature type="transmembrane region" description="Helical" evidence="1">
    <location>
        <begin position="20"/>
        <end position="46"/>
    </location>
</feature>
<name>A0A8S1YNI2_PAROT</name>
<reference evidence="2" key="1">
    <citation type="submission" date="2021-01" db="EMBL/GenBank/DDBJ databases">
        <authorList>
            <consortium name="Genoscope - CEA"/>
            <person name="William W."/>
        </authorList>
    </citation>
    <scope>NUCLEOTIDE SEQUENCE</scope>
</reference>
<accession>A0A8S1YNI2</accession>
<comment type="caution">
    <text evidence="2">The sequence shown here is derived from an EMBL/GenBank/DDBJ whole genome shotgun (WGS) entry which is preliminary data.</text>
</comment>
<keyword evidence="1" id="KW-0812">Transmembrane</keyword>
<evidence type="ECO:0000313" key="3">
    <source>
        <dbReference type="Proteomes" id="UP000683925"/>
    </source>
</evidence>
<evidence type="ECO:0000313" key="2">
    <source>
        <dbReference type="EMBL" id="CAD8215061.1"/>
    </source>
</evidence>
<evidence type="ECO:0008006" key="4">
    <source>
        <dbReference type="Google" id="ProtNLM"/>
    </source>
</evidence>